<dbReference type="Gene3D" id="3.90.79.10">
    <property type="entry name" value="Nucleoside Triphosphate Pyrophosphohydrolase"/>
    <property type="match status" value="1"/>
</dbReference>
<dbReference type="SUPFAM" id="SSF55811">
    <property type="entry name" value="Nudix"/>
    <property type="match status" value="1"/>
</dbReference>
<keyword evidence="1" id="KW-0378">Hydrolase</keyword>
<dbReference type="InterPro" id="IPR020084">
    <property type="entry name" value="NUDIX_hydrolase_CS"/>
</dbReference>
<protein>
    <recommendedName>
        <fullName evidence="3">Nudix hydrolase domain-containing protein</fullName>
    </recommendedName>
</protein>
<evidence type="ECO:0000313" key="4">
    <source>
        <dbReference type="EMBL" id="OIW22614.1"/>
    </source>
</evidence>
<feature type="region of interest" description="Disordered" evidence="2">
    <location>
        <begin position="226"/>
        <end position="252"/>
    </location>
</feature>
<dbReference type="GO" id="GO:0004081">
    <property type="term" value="F:bis(5'-nucleosyl)-tetraphosphatase (asymmetrical) activity"/>
    <property type="evidence" value="ECO:0007669"/>
    <property type="project" value="TreeGrafter"/>
</dbReference>
<dbReference type="GO" id="GO:0006754">
    <property type="term" value="P:ATP biosynthetic process"/>
    <property type="evidence" value="ECO:0007669"/>
    <property type="project" value="TreeGrafter"/>
</dbReference>
<dbReference type="PANTHER" id="PTHR21340:SF0">
    <property type="entry name" value="BIS(5'-NUCLEOSYL)-TETRAPHOSPHATASE [ASYMMETRICAL]"/>
    <property type="match status" value="1"/>
</dbReference>
<dbReference type="Pfam" id="PF00293">
    <property type="entry name" value="NUDIX"/>
    <property type="match status" value="1"/>
</dbReference>
<dbReference type="Proteomes" id="UP000182658">
    <property type="component" value="Unassembled WGS sequence"/>
</dbReference>
<dbReference type="InterPro" id="IPR051325">
    <property type="entry name" value="Nudix_hydrolase_domain"/>
</dbReference>
<evidence type="ECO:0000259" key="3">
    <source>
        <dbReference type="PROSITE" id="PS51462"/>
    </source>
</evidence>
<feature type="domain" description="Nudix hydrolase" evidence="3">
    <location>
        <begin position="22"/>
        <end position="199"/>
    </location>
</feature>
<evidence type="ECO:0000256" key="1">
    <source>
        <dbReference type="ARBA" id="ARBA00022801"/>
    </source>
</evidence>
<dbReference type="PROSITE" id="PS51462">
    <property type="entry name" value="NUDIX"/>
    <property type="match status" value="1"/>
</dbReference>
<accession>A0A1J7I515</accession>
<dbReference type="AlphaFoldDB" id="A0A1J7I515"/>
<dbReference type="InterPro" id="IPR015797">
    <property type="entry name" value="NUDIX_hydrolase-like_dom_sf"/>
</dbReference>
<proteinExistence type="predicted"/>
<dbReference type="EMBL" id="KV875112">
    <property type="protein sequence ID" value="OIW22614.1"/>
    <property type="molecule type" value="Genomic_DNA"/>
</dbReference>
<dbReference type="InParanoid" id="A0A1J7I515"/>
<dbReference type="OrthoDB" id="10259236at2759"/>
<evidence type="ECO:0000313" key="5">
    <source>
        <dbReference type="Proteomes" id="UP000182658"/>
    </source>
</evidence>
<gene>
    <name evidence="4" type="ORF">CONLIGDRAFT_217248</name>
</gene>
<reference evidence="4 5" key="1">
    <citation type="submission" date="2016-10" db="EMBL/GenBank/DDBJ databases">
        <title>Draft genome sequence of Coniochaeta ligniaria NRRL30616, a lignocellulolytic fungus for bioabatement of inhibitors in plant biomass hydrolysates.</title>
        <authorList>
            <consortium name="DOE Joint Genome Institute"/>
            <person name="Jimenez D.J."/>
            <person name="Hector R.E."/>
            <person name="Riley R."/>
            <person name="Sun H."/>
            <person name="Grigoriev I.V."/>
            <person name="Van Elsas J.D."/>
            <person name="Nichols N.N."/>
        </authorList>
    </citation>
    <scope>NUCLEOTIDE SEQUENCE [LARGE SCALE GENOMIC DNA]</scope>
    <source>
        <strain evidence="4 5">NRRL 30616</strain>
    </source>
</reference>
<dbReference type="InterPro" id="IPR000086">
    <property type="entry name" value="NUDIX_hydrolase_dom"/>
</dbReference>
<dbReference type="GO" id="GO:0006167">
    <property type="term" value="P:AMP biosynthetic process"/>
    <property type="evidence" value="ECO:0007669"/>
    <property type="project" value="TreeGrafter"/>
</dbReference>
<dbReference type="PANTHER" id="PTHR21340">
    <property type="entry name" value="DIADENOSINE 5,5-P1,P4-TETRAPHOSPHATE PYROPHOSPHOHYDROLASE MUTT"/>
    <property type="match status" value="1"/>
</dbReference>
<sequence length="335" mass="35992">MAAAIPDSARVVAVRAVLSATDFYLAAGTVTIDPVERKILILHDLLTNTFQLPRGRKDWGEGLAETAVRETFEETGYRPRLLAVPLSTRATVPQTAAADPLHPCHVAARSARFDDETGDVLVPGSARLAEEPFALMQHYQANGALAVVSWFVGVADSHSRKELGTQMADEEYDSRWVGYDEAAALMIDDAYAEVIRRAVELATQVVEEDGATAVLSGRHRAGVSNVNSVCRPGSRTAELPSMPPPSALPETHDMASSTAVTADPERLTAAVESDNHGNPEVTQHILDSVHGFRPLLVNGELAKEPRTSNEKVCWVQGAVSADILDAHSIHIKATP</sequence>
<evidence type="ECO:0000256" key="2">
    <source>
        <dbReference type="SAM" id="MobiDB-lite"/>
    </source>
</evidence>
<name>A0A1J7I515_9PEZI</name>
<keyword evidence="5" id="KW-1185">Reference proteome</keyword>
<dbReference type="PROSITE" id="PS00893">
    <property type="entry name" value="NUDIX_BOX"/>
    <property type="match status" value="1"/>
</dbReference>
<organism evidence="4 5">
    <name type="scientific">Coniochaeta ligniaria NRRL 30616</name>
    <dbReference type="NCBI Taxonomy" id="1408157"/>
    <lineage>
        <taxon>Eukaryota</taxon>
        <taxon>Fungi</taxon>
        <taxon>Dikarya</taxon>
        <taxon>Ascomycota</taxon>
        <taxon>Pezizomycotina</taxon>
        <taxon>Sordariomycetes</taxon>
        <taxon>Sordariomycetidae</taxon>
        <taxon>Coniochaetales</taxon>
        <taxon>Coniochaetaceae</taxon>
        <taxon>Coniochaeta</taxon>
    </lineage>
</organism>